<reference evidence="1 2" key="1">
    <citation type="journal article" date="2016" name="Sci. Rep.">
        <title>Genomic and phenotypic characterization of the species Acinetobacter venetianus.</title>
        <authorList>
            <person name="Fondi M."/>
            <person name="Maida I."/>
            <person name="Perrin E."/>
            <person name="Orlandini V."/>
            <person name="La Torre L."/>
            <person name="Bosi E."/>
            <person name="Negroni A."/>
            <person name="Zanaroli G."/>
            <person name="Fava F."/>
            <person name="Decorosi F."/>
            <person name="Giovannetti L."/>
            <person name="Viti C."/>
            <person name="Vaneechoutte M."/>
            <person name="Dijkshoorn L."/>
            <person name="Fani R."/>
        </authorList>
    </citation>
    <scope>NUCLEOTIDE SEQUENCE [LARGE SCALE GENOMIC DNA]</scope>
    <source>
        <strain evidence="1 2">LUH13518</strain>
    </source>
</reference>
<dbReference type="PATRIC" id="fig|52133.19.peg.2712"/>
<gene>
    <name evidence="1" type="ORF">AVENLUH13518_02677</name>
</gene>
<evidence type="ECO:0000313" key="1">
    <source>
        <dbReference type="EMBL" id="KXZ69141.1"/>
    </source>
</evidence>
<organism evidence="1 2">
    <name type="scientific">Acinetobacter venetianus</name>
    <dbReference type="NCBI Taxonomy" id="52133"/>
    <lineage>
        <taxon>Bacteria</taxon>
        <taxon>Pseudomonadati</taxon>
        <taxon>Pseudomonadota</taxon>
        <taxon>Gammaproteobacteria</taxon>
        <taxon>Moraxellales</taxon>
        <taxon>Moraxellaceae</taxon>
        <taxon>Acinetobacter</taxon>
    </lineage>
</organism>
<evidence type="ECO:0000313" key="2">
    <source>
        <dbReference type="Proteomes" id="UP000075544"/>
    </source>
</evidence>
<evidence type="ECO:0008006" key="3">
    <source>
        <dbReference type="Google" id="ProtNLM"/>
    </source>
</evidence>
<dbReference type="Proteomes" id="UP000075544">
    <property type="component" value="Unassembled WGS sequence"/>
</dbReference>
<dbReference type="EMBL" id="JRHX01000081">
    <property type="protein sequence ID" value="KXZ69141.1"/>
    <property type="molecule type" value="Genomic_DNA"/>
</dbReference>
<dbReference type="AlphaFoldDB" id="A0A150HRD9"/>
<comment type="caution">
    <text evidence="1">The sequence shown here is derived from an EMBL/GenBank/DDBJ whole genome shotgun (WGS) entry which is preliminary data.</text>
</comment>
<name>A0A150HRD9_9GAMM</name>
<sequence length="189" mass="22311">MSPFNKAKPRYYITRQHLYLITATQLEPLGQLSELLSNTQLAEPSLILLGADCYEIFINSAEQVYSTEQFVKQNQHNFVLHFPHLEIENYQLFFDQPKFNQPYLGIAIEKYWLESLKQYLNQRKFFNTDIQPLATYVFKNNLKQEQLFSCLEPSIETTFIQVNDALDMIIRKPQSEIMELSLQTWMGVK</sequence>
<proteinExistence type="predicted"/>
<accession>A0A150HRD9</accession>
<dbReference type="RefSeq" id="WP_061525326.1">
    <property type="nucleotide sequence ID" value="NZ_JRHX01000081.1"/>
</dbReference>
<protein>
    <recommendedName>
        <fullName evidence="3">DUF4123 domain-containing protein</fullName>
    </recommendedName>
</protein>